<protein>
    <submittedName>
        <fullName evidence="1">Uncharacterized protein</fullName>
    </submittedName>
</protein>
<sequence length="24" mass="3047">MVPWYGKVFEWLYMRKPNANKKME</sequence>
<dbReference type="AlphaFoldDB" id="A0A822XPT1"/>
<dbReference type="Proteomes" id="UP000607653">
    <property type="component" value="Unassembled WGS sequence"/>
</dbReference>
<evidence type="ECO:0000313" key="1">
    <source>
        <dbReference type="EMBL" id="DAD20735.1"/>
    </source>
</evidence>
<name>A0A822XPT1_NELNU</name>
<proteinExistence type="predicted"/>
<accession>A0A822XPT1</accession>
<organism evidence="1 2">
    <name type="scientific">Nelumbo nucifera</name>
    <name type="common">Sacred lotus</name>
    <dbReference type="NCBI Taxonomy" id="4432"/>
    <lineage>
        <taxon>Eukaryota</taxon>
        <taxon>Viridiplantae</taxon>
        <taxon>Streptophyta</taxon>
        <taxon>Embryophyta</taxon>
        <taxon>Tracheophyta</taxon>
        <taxon>Spermatophyta</taxon>
        <taxon>Magnoliopsida</taxon>
        <taxon>Proteales</taxon>
        <taxon>Nelumbonaceae</taxon>
        <taxon>Nelumbo</taxon>
    </lineage>
</organism>
<gene>
    <name evidence="1" type="ORF">HUJ06_022198</name>
</gene>
<evidence type="ECO:0000313" key="2">
    <source>
        <dbReference type="Proteomes" id="UP000607653"/>
    </source>
</evidence>
<comment type="caution">
    <text evidence="1">The sequence shown here is derived from an EMBL/GenBank/DDBJ whole genome shotgun (WGS) entry which is preliminary data.</text>
</comment>
<reference evidence="1 2" key="1">
    <citation type="journal article" date="2020" name="Mol. Biol. Evol.">
        <title>Distinct Expression and Methylation Patterns for Genes with Different Fates following a Single Whole-Genome Duplication in Flowering Plants.</title>
        <authorList>
            <person name="Shi T."/>
            <person name="Rahmani R.S."/>
            <person name="Gugger P.F."/>
            <person name="Wang M."/>
            <person name="Li H."/>
            <person name="Zhang Y."/>
            <person name="Li Z."/>
            <person name="Wang Q."/>
            <person name="Van de Peer Y."/>
            <person name="Marchal K."/>
            <person name="Chen J."/>
        </authorList>
    </citation>
    <scope>NUCLEOTIDE SEQUENCE [LARGE SCALE GENOMIC DNA]</scope>
    <source>
        <tissue evidence="1">Leaf</tissue>
    </source>
</reference>
<keyword evidence="2" id="KW-1185">Reference proteome</keyword>
<dbReference type="EMBL" id="DUZY01000001">
    <property type="protein sequence ID" value="DAD20735.1"/>
    <property type="molecule type" value="Genomic_DNA"/>
</dbReference>